<feature type="compositionally biased region" description="Basic and acidic residues" evidence="1">
    <location>
        <begin position="563"/>
        <end position="572"/>
    </location>
</feature>
<feature type="domain" description="C2H2-type" evidence="2">
    <location>
        <begin position="689"/>
        <end position="718"/>
    </location>
</feature>
<dbReference type="InterPro" id="IPR013087">
    <property type="entry name" value="Znf_C2H2_type"/>
</dbReference>
<dbReference type="InterPro" id="IPR059009">
    <property type="entry name" value="Znf_C2H2_17_1st"/>
</dbReference>
<dbReference type="PANTHER" id="PTHR46179">
    <property type="entry name" value="ZINC FINGER PROTEIN"/>
    <property type="match status" value="1"/>
</dbReference>
<proteinExistence type="predicted"/>
<evidence type="ECO:0000259" key="2">
    <source>
        <dbReference type="SMART" id="SM00355"/>
    </source>
</evidence>
<feature type="region of interest" description="Disordered" evidence="1">
    <location>
        <begin position="512"/>
        <end position="621"/>
    </location>
</feature>
<keyword evidence="4" id="KW-1185">Reference proteome</keyword>
<dbReference type="InterPro" id="IPR051061">
    <property type="entry name" value="Zinc_finger_trans_reg"/>
</dbReference>
<protein>
    <recommendedName>
        <fullName evidence="2">C2H2-type domain-containing protein</fullName>
    </recommendedName>
</protein>
<dbReference type="Proteomes" id="UP000799757">
    <property type="component" value="Unassembled WGS sequence"/>
</dbReference>
<feature type="region of interest" description="Disordered" evidence="1">
    <location>
        <begin position="346"/>
        <end position="390"/>
    </location>
</feature>
<reference evidence="3" key="1">
    <citation type="journal article" date="2020" name="Stud. Mycol.">
        <title>101 Dothideomycetes genomes: a test case for predicting lifestyles and emergence of pathogens.</title>
        <authorList>
            <person name="Haridas S."/>
            <person name="Albert R."/>
            <person name="Binder M."/>
            <person name="Bloem J."/>
            <person name="Labutti K."/>
            <person name="Salamov A."/>
            <person name="Andreopoulos B."/>
            <person name="Baker S."/>
            <person name="Barry K."/>
            <person name="Bills G."/>
            <person name="Bluhm B."/>
            <person name="Cannon C."/>
            <person name="Castanera R."/>
            <person name="Culley D."/>
            <person name="Daum C."/>
            <person name="Ezra D."/>
            <person name="Gonzalez J."/>
            <person name="Henrissat B."/>
            <person name="Kuo A."/>
            <person name="Liang C."/>
            <person name="Lipzen A."/>
            <person name="Lutzoni F."/>
            <person name="Magnuson J."/>
            <person name="Mondo S."/>
            <person name="Nolan M."/>
            <person name="Ohm R."/>
            <person name="Pangilinan J."/>
            <person name="Park H.-J."/>
            <person name="Ramirez L."/>
            <person name="Alfaro M."/>
            <person name="Sun H."/>
            <person name="Tritt A."/>
            <person name="Yoshinaga Y."/>
            <person name="Zwiers L.-H."/>
            <person name="Turgeon B."/>
            <person name="Goodwin S."/>
            <person name="Spatafora J."/>
            <person name="Crous P."/>
            <person name="Grigoriev I."/>
        </authorList>
    </citation>
    <scope>NUCLEOTIDE SEQUENCE</scope>
    <source>
        <strain evidence="3">CBS 109.77</strain>
    </source>
</reference>
<dbReference type="SMART" id="SM00355">
    <property type="entry name" value="ZnF_C2H2"/>
    <property type="match status" value="3"/>
</dbReference>
<dbReference type="AlphaFoldDB" id="A0A6A6XMI4"/>
<feature type="compositionally biased region" description="Basic and acidic residues" evidence="1">
    <location>
        <begin position="366"/>
        <end position="381"/>
    </location>
</feature>
<dbReference type="Gene3D" id="3.30.160.60">
    <property type="entry name" value="Classic Zinc Finger"/>
    <property type="match status" value="2"/>
</dbReference>
<organism evidence="3 4">
    <name type="scientific">Melanomma pulvis-pyrius CBS 109.77</name>
    <dbReference type="NCBI Taxonomy" id="1314802"/>
    <lineage>
        <taxon>Eukaryota</taxon>
        <taxon>Fungi</taxon>
        <taxon>Dikarya</taxon>
        <taxon>Ascomycota</taxon>
        <taxon>Pezizomycotina</taxon>
        <taxon>Dothideomycetes</taxon>
        <taxon>Pleosporomycetidae</taxon>
        <taxon>Pleosporales</taxon>
        <taxon>Melanommataceae</taxon>
        <taxon>Melanomma</taxon>
    </lineage>
</organism>
<accession>A0A6A6XMI4</accession>
<dbReference type="Pfam" id="PF26176">
    <property type="entry name" value="zf_C2H2_17_2"/>
    <property type="match status" value="1"/>
</dbReference>
<dbReference type="PANTHER" id="PTHR46179:SF24">
    <property type="entry name" value="C2H2-TYPE DOMAIN-CONTAINING PROTEIN"/>
    <property type="match status" value="1"/>
</dbReference>
<dbReference type="Pfam" id="PF26177">
    <property type="entry name" value="zf_C2H2_17_1st"/>
    <property type="match status" value="1"/>
</dbReference>
<name>A0A6A6XMI4_9PLEO</name>
<gene>
    <name evidence="3" type="ORF">K505DRAFT_322637</name>
</gene>
<evidence type="ECO:0000256" key="1">
    <source>
        <dbReference type="SAM" id="MobiDB-lite"/>
    </source>
</evidence>
<evidence type="ECO:0000313" key="3">
    <source>
        <dbReference type="EMBL" id="KAF2797378.1"/>
    </source>
</evidence>
<feature type="compositionally biased region" description="Low complexity" evidence="1">
    <location>
        <begin position="540"/>
        <end position="553"/>
    </location>
</feature>
<dbReference type="GO" id="GO:0005634">
    <property type="term" value="C:nucleus"/>
    <property type="evidence" value="ECO:0007669"/>
    <property type="project" value="TreeGrafter"/>
</dbReference>
<feature type="region of interest" description="Disordered" evidence="1">
    <location>
        <begin position="761"/>
        <end position="788"/>
    </location>
</feature>
<feature type="compositionally biased region" description="Polar residues" evidence="1">
    <location>
        <begin position="512"/>
        <end position="529"/>
    </location>
</feature>
<evidence type="ECO:0000313" key="4">
    <source>
        <dbReference type="Proteomes" id="UP000799757"/>
    </source>
</evidence>
<dbReference type="OrthoDB" id="5305647at2759"/>
<dbReference type="InterPro" id="IPR059095">
    <property type="entry name" value="Znf_C2H2_17_2nd"/>
</dbReference>
<feature type="domain" description="C2H2-type" evidence="2">
    <location>
        <begin position="652"/>
        <end position="679"/>
    </location>
</feature>
<sequence length="821" mass="92140">MAIQQRPQAQPQRASIYLTFKIIQVVHQLRRRLKLRVAGSASSYLLGTATSLGLESKARKTIAKGLSRVGPQERKQLHHASNRICKSRKKTRVALNAQNPGRPNSANPNTSGEEVQHMLRSLDGNIKSPNKALSAIAADDKLFLKQNASSHLEACSLNETIQSLLLVHDAINVLYAARSKYEDGWLIAQGHDIGLNIDEVFIANYEHLLLCLQAQLIDILTRKVVEAIIENRGNKQNRKLLNWFTEFPDNQHPLNTTWPWSIKPSLAVLWGVCWMFYNPPGQQHAEQGNHRVRQERFLQNEELHWAAPQPDEYLLFGMELTGTQSQPAVQQSVGRGGSDLRLQNVLSPGTNAPGSAETYLSGRRPGTRDRSSLFAPSDRRPIIAPDFPSPRESRNTYWDVPQAYNHNHSFSLPEPGNSGIATSPLYAFPVDVNVNSLDPWQEFTQQSLPQRTAAGHLTVPGVPGIRVTGSADSEGFAQFAQPHASSFHIYQPSAQQPQAPLPMNINTNLPNFDSTYIMGNTAPETSPIHTAQGPRHERTPSTNSTSNIPTPVSMSGPRSPLLPEEHQRDRRASVAASIASSYGQIRPHSERGSSEDADDGGSPRINHAYKRSEEPPRNLDGKMICKHNDCANITFDRKCEWSKHMDKHDRPYKCNVKGCEKLQGFTYSGGLLRHEREVHKMHGGTKKSLFCPFTDCKRSSGSGFTRKENLAEHIRRVHRRTSMSSDMGNLIIPRLDTHEDTTTEVHLATESTYQRIVEVREEDEASHSIKRKRISDAGMSDMHDEPDLRAEVKRLRRENEEKDERLRQLEAAVMALQQSRR</sequence>
<dbReference type="GO" id="GO:0006357">
    <property type="term" value="P:regulation of transcription by RNA polymerase II"/>
    <property type="evidence" value="ECO:0007669"/>
    <property type="project" value="TreeGrafter"/>
</dbReference>
<feature type="domain" description="C2H2-type" evidence="2">
    <location>
        <begin position="623"/>
        <end position="648"/>
    </location>
</feature>
<feature type="compositionally biased region" description="Basic and acidic residues" evidence="1">
    <location>
        <begin position="610"/>
        <end position="620"/>
    </location>
</feature>
<dbReference type="EMBL" id="MU001808">
    <property type="protein sequence ID" value="KAF2797378.1"/>
    <property type="molecule type" value="Genomic_DNA"/>
</dbReference>